<dbReference type="InterPro" id="IPR051393">
    <property type="entry name" value="ABC_transporter_permease"/>
</dbReference>
<dbReference type="InterPro" id="IPR035906">
    <property type="entry name" value="MetI-like_sf"/>
</dbReference>
<evidence type="ECO:0000256" key="6">
    <source>
        <dbReference type="ARBA" id="ARBA00023136"/>
    </source>
</evidence>
<accession>A0A8J8MGM0</accession>
<dbReference type="PANTHER" id="PTHR30193:SF37">
    <property type="entry name" value="INNER MEMBRANE ABC TRANSPORTER PERMEASE PROTEIN YCJO"/>
    <property type="match status" value="1"/>
</dbReference>
<keyword evidence="2 7" id="KW-0813">Transport</keyword>
<keyword evidence="10" id="KW-1185">Reference proteome</keyword>
<protein>
    <submittedName>
        <fullName evidence="9">Sugar ABC transporter permease</fullName>
    </submittedName>
</protein>
<dbReference type="SUPFAM" id="SSF161098">
    <property type="entry name" value="MetI-like"/>
    <property type="match status" value="1"/>
</dbReference>
<comment type="similarity">
    <text evidence="7">Belongs to the binding-protein-dependent transport system permease family.</text>
</comment>
<dbReference type="GO" id="GO:0005886">
    <property type="term" value="C:plasma membrane"/>
    <property type="evidence" value="ECO:0007669"/>
    <property type="project" value="UniProtKB-SubCell"/>
</dbReference>
<dbReference type="CDD" id="cd06261">
    <property type="entry name" value="TM_PBP2"/>
    <property type="match status" value="1"/>
</dbReference>
<dbReference type="EMBL" id="CP058649">
    <property type="protein sequence ID" value="QUI20958.1"/>
    <property type="molecule type" value="Genomic_DNA"/>
</dbReference>
<gene>
    <name evidence="9" type="ORF">HZI73_01005</name>
</gene>
<keyword evidence="5 7" id="KW-1133">Transmembrane helix</keyword>
<feature type="transmembrane region" description="Helical" evidence="7">
    <location>
        <begin position="155"/>
        <end position="178"/>
    </location>
</feature>
<evidence type="ECO:0000256" key="1">
    <source>
        <dbReference type="ARBA" id="ARBA00004651"/>
    </source>
</evidence>
<dbReference type="Pfam" id="PF00528">
    <property type="entry name" value="BPD_transp_1"/>
    <property type="match status" value="1"/>
</dbReference>
<evidence type="ECO:0000259" key="8">
    <source>
        <dbReference type="PROSITE" id="PS50928"/>
    </source>
</evidence>
<evidence type="ECO:0000256" key="5">
    <source>
        <dbReference type="ARBA" id="ARBA00022989"/>
    </source>
</evidence>
<dbReference type="KEGG" id="vpy:HZI73_01005"/>
<feature type="domain" description="ABC transmembrane type-1" evidence="8">
    <location>
        <begin position="70"/>
        <end position="282"/>
    </location>
</feature>
<evidence type="ECO:0000256" key="7">
    <source>
        <dbReference type="RuleBase" id="RU363032"/>
    </source>
</evidence>
<dbReference type="Proteomes" id="UP000683246">
    <property type="component" value="Chromosome"/>
</dbReference>
<dbReference type="AlphaFoldDB" id="A0A8J8MGM0"/>
<evidence type="ECO:0000256" key="3">
    <source>
        <dbReference type="ARBA" id="ARBA00022475"/>
    </source>
</evidence>
<keyword evidence="4 7" id="KW-0812">Transmembrane</keyword>
<dbReference type="SUPFAM" id="SSF160964">
    <property type="entry name" value="MalF N-terminal region-like"/>
    <property type="match status" value="1"/>
</dbReference>
<feature type="transmembrane region" description="Helical" evidence="7">
    <location>
        <begin position="209"/>
        <end position="229"/>
    </location>
</feature>
<organism evidence="9 10">
    <name type="scientific">Vallitalea pronyensis</name>
    <dbReference type="NCBI Taxonomy" id="1348613"/>
    <lineage>
        <taxon>Bacteria</taxon>
        <taxon>Bacillati</taxon>
        <taxon>Bacillota</taxon>
        <taxon>Clostridia</taxon>
        <taxon>Lachnospirales</taxon>
        <taxon>Vallitaleaceae</taxon>
        <taxon>Vallitalea</taxon>
    </lineage>
</organism>
<evidence type="ECO:0000313" key="9">
    <source>
        <dbReference type="EMBL" id="QUI20958.1"/>
    </source>
</evidence>
<keyword evidence="3" id="KW-1003">Cell membrane</keyword>
<feature type="transmembrane region" description="Helical" evidence="7">
    <location>
        <begin position="261"/>
        <end position="281"/>
    </location>
</feature>
<comment type="subcellular location">
    <subcellularLocation>
        <location evidence="1 7">Cell membrane</location>
        <topology evidence="1 7">Multi-pass membrane protein</topology>
    </subcellularLocation>
</comment>
<feature type="transmembrane region" description="Helical" evidence="7">
    <location>
        <begin position="74"/>
        <end position="95"/>
    </location>
</feature>
<evidence type="ECO:0000256" key="2">
    <source>
        <dbReference type="ARBA" id="ARBA00022448"/>
    </source>
</evidence>
<keyword evidence="6 7" id="KW-0472">Membrane</keyword>
<dbReference type="GO" id="GO:0055085">
    <property type="term" value="P:transmembrane transport"/>
    <property type="evidence" value="ECO:0007669"/>
    <property type="project" value="InterPro"/>
</dbReference>
<reference evidence="9" key="1">
    <citation type="submission" date="2020-07" db="EMBL/GenBank/DDBJ databases">
        <title>Vallitalea pronyensis genome.</title>
        <authorList>
            <person name="Postec A."/>
        </authorList>
    </citation>
    <scope>NUCLEOTIDE SEQUENCE</scope>
    <source>
        <strain evidence="9">FatNI3</strain>
    </source>
</reference>
<proteinExistence type="inferred from homology"/>
<dbReference type="PANTHER" id="PTHR30193">
    <property type="entry name" value="ABC TRANSPORTER PERMEASE PROTEIN"/>
    <property type="match status" value="1"/>
</dbReference>
<feature type="transmembrane region" description="Helical" evidence="7">
    <location>
        <begin position="107"/>
        <end position="127"/>
    </location>
</feature>
<dbReference type="PROSITE" id="PS50928">
    <property type="entry name" value="ABC_TM1"/>
    <property type="match status" value="1"/>
</dbReference>
<evidence type="ECO:0000256" key="4">
    <source>
        <dbReference type="ARBA" id="ARBA00022692"/>
    </source>
</evidence>
<dbReference type="InterPro" id="IPR000515">
    <property type="entry name" value="MetI-like"/>
</dbReference>
<dbReference type="RefSeq" id="WP_246552312.1">
    <property type="nucleotide sequence ID" value="NZ_CP058649.1"/>
</dbReference>
<sequence length="294" mass="33440">MQKTVKRKRRLAAMLFLLPGFLGMLVFLFIPIGASFVLSFTEWDLLGDPKFIGAYNYIDLLSNEDFRSALQHTLTFIVGYLPSVIFLSLLIAILLNSKVRGIVAFRAIYFIPVVSSWVAVSMIWKWLLNPQYGVINYLLSLIGVQGPMWLYDPNWAMFAIIITSVWKDLGFVMVIFLAGLQGIPKFYYEAANIDGAGVIAKFRHITVPLLRPTTFFVLIISLINSFQVFDQVWIMTEGGPAGATSVIVEQIYKNAFSYYKMGVASAMSWVLFIIILTITVIQNRLQKRWIDYEI</sequence>
<feature type="transmembrane region" description="Helical" evidence="7">
    <location>
        <begin position="12"/>
        <end position="38"/>
    </location>
</feature>
<dbReference type="Gene3D" id="1.10.3720.10">
    <property type="entry name" value="MetI-like"/>
    <property type="match status" value="1"/>
</dbReference>
<evidence type="ECO:0000313" key="10">
    <source>
        <dbReference type="Proteomes" id="UP000683246"/>
    </source>
</evidence>
<name>A0A8J8MGM0_9FIRM</name>